<evidence type="ECO:0000259" key="1">
    <source>
        <dbReference type="Pfam" id="PF18922"/>
    </source>
</evidence>
<accession>A0ABY8V723</accession>
<dbReference type="Proteomes" id="UP001223501">
    <property type="component" value="Chromosome"/>
</dbReference>
<evidence type="ECO:0000313" key="3">
    <source>
        <dbReference type="Proteomes" id="UP001223501"/>
    </source>
</evidence>
<gene>
    <name evidence="2" type="ORF">OBA43_13220</name>
</gene>
<protein>
    <recommendedName>
        <fullName evidence="1">DUF5672 domain-containing protein</fullName>
    </recommendedName>
</protein>
<dbReference type="InterPro" id="IPR043729">
    <property type="entry name" value="DUF5672"/>
</dbReference>
<sequence length="271" mass="32346">MKSVFNTMNNLKKVAVVIPIYRDFLDEFEKKSLESILRHFNDFEIIFAAPEGMTISSYSPYLNRINHYSFIYFGSDCFKSIDAYNQLLLDEKFYQVFTAFEFILICQLDVYVFKNSLIEWCNKNYDYVGAPWIGSERNFINLTFEKINEIIRSLKGKKLKNTERLFKVGNGGFSLRKVQKFVEISKEESKQIHLFLDTKSDSDYHIEDVFWSLYVPKKYPNFKIPNWKEALDFCMDRKPKKAMKLNIGRLPMACHRFNQPIPYQFWKKFIE</sequence>
<organism evidence="2 3">
    <name type="scientific">Empedobacter falsenii</name>
    <dbReference type="NCBI Taxonomy" id="343874"/>
    <lineage>
        <taxon>Bacteria</taxon>
        <taxon>Pseudomonadati</taxon>
        <taxon>Bacteroidota</taxon>
        <taxon>Flavobacteriia</taxon>
        <taxon>Flavobacteriales</taxon>
        <taxon>Weeksellaceae</taxon>
        <taxon>Empedobacter</taxon>
    </lineage>
</organism>
<dbReference type="RefSeq" id="WP_284583418.1">
    <property type="nucleotide sequence ID" value="NZ_CP106831.1"/>
</dbReference>
<dbReference type="Pfam" id="PF18922">
    <property type="entry name" value="DUF5672"/>
    <property type="match status" value="1"/>
</dbReference>
<reference evidence="2 3" key="1">
    <citation type="submission" date="2022-09" db="EMBL/GenBank/DDBJ databases">
        <title>Whole genome sequencing analysis of tet(X)-positive Empedobacter falsenii YWS9-3.</title>
        <authorList>
            <person name="Chen C."/>
            <person name="Lv Y.-L."/>
        </authorList>
    </citation>
    <scope>NUCLEOTIDE SEQUENCE [LARGE SCALE GENOMIC DNA]</scope>
    <source>
        <strain evidence="2 3">YWS9-3_T</strain>
    </source>
</reference>
<proteinExistence type="predicted"/>
<name>A0ABY8V723_9FLAO</name>
<dbReference type="EMBL" id="CP106831">
    <property type="protein sequence ID" value="WIH97174.1"/>
    <property type="molecule type" value="Genomic_DNA"/>
</dbReference>
<feature type="domain" description="DUF5672" evidence="1">
    <location>
        <begin position="68"/>
        <end position="255"/>
    </location>
</feature>
<evidence type="ECO:0000313" key="2">
    <source>
        <dbReference type="EMBL" id="WIH97174.1"/>
    </source>
</evidence>
<keyword evidence="3" id="KW-1185">Reference proteome</keyword>